<accession>A0A1X6ZYE2</accession>
<keyword evidence="2" id="KW-1185">Reference proteome</keyword>
<dbReference type="RefSeq" id="WP_159456789.1">
    <property type="nucleotide sequence ID" value="NZ_FWFK01000006.1"/>
</dbReference>
<dbReference type="AlphaFoldDB" id="A0A1X6ZYE2"/>
<dbReference type="OrthoDB" id="9921739at2"/>
<dbReference type="EMBL" id="FWFK01000006">
    <property type="protein sequence ID" value="SLN65325.1"/>
    <property type="molecule type" value="Genomic_DNA"/>
</dbReference>
<sequence>MNAFLSGTALVALGAILTYVALISFDASTAERFGDGSVVLLDHATSYESDHTSP</sequence>
<protein>
    <submittedName>
        <fullName evidence="1">Uncharacterized protein</fullName>
    </submittedName>
</protein>
<organism evidence="1 2">
    <name type="scientific">Roseivivax jejudonensis</name>
    <dbReference type="NCBI Taxonomy" id="1529041"/>
    <lineage>
        <taxon>Bacteria</taxon>
        <taxon>Pseudomonadati</taxon>
        <taxon>Pseudomonadota</taxon>
        <taxon>Alphaproteobacteria</taxon>
        <taxon>Rhodobacterales</taxon>
        <taxon>Roseobacteraceae</taxon>
        <taxon>Roseivivax</taxon>
    </lineage>
</organism>
<evidence type="ECO:0000313" key="1">
    <source>
        <dbReference type="EMBL" id="SLN65325.1"/>
    </source>
</evidence>
<gene>
    <name evidence="1" type="ORF">ROJ8625_03337</name>
</gene>
<dbReference type="Proteomes" id="UP000193570">
    <property type="component" value="Unassembled WGS sequence"/>
</dbReference>
<reference evidence="1 2" key="1">
    <citation type="submission" date="2017-03" db="EMBL/GenBank/DDBJ databases">
        <authorList>
            <person name="Afonso C.L."/>
            <person name="Miller P.J."/>
            <person name="Scott M.A."/>
            <person name="Spackman E."/>
            <person name="Goraichik I."/>
            <person name="Dimitrov K.M."/>
            <person name="Suarez D.L."/>
            <person name="Swayne D.E."/>
        </authorList>
    </citation>
    <scope>NUCLEOTIDE SEQUENCE [LARGE SCALE GENOMIC DNA]</scope>
    <source>
        <strain evidence="1 2">CECT 8625</strain>
    </source>
</reference>
<evidence type="ECO:0000313" key="2">
    <source>
        <dbReference type="Proteomes" id="UP000193570"/>
    </source>
</evidence>
<proteinExistence type="predicted"/>
<name>A0A1X6ZYE2_9RHOB</name>